<dbReference type="EMBL" id="OZ021736">
    <property type="protein sequence ID" value="CAK9315922.1"/>
    <property type="molecule type" value="Genomic_DNA"/>
</dbReference>
<reference evidence="2 3" key="1">
    <citation type="submission" date="2024-03" db="EMBL/GenBank/DDBJ databases">
        <authorList>
            <person name="Gkanogiannis A."/>
            <person name="Becerra Lopez-Lavalle L."/>
        </authorList>
    </citation>
    <scope>NUCLEOTIDE SEQUENCE [LARGE SCALE GENOMIC DNA]</scope>
</reference>
<dbReference type="InterPro" id="IPR002156">
    <property type="entry name" value="RNaseH_domain"/>
</dbReference>
<evidence type="ECO:0000313" key="2">
    <source>
        <dbReference type="EMBL" id="CAK9315922.1"/>
    </source>
</evidence>
<evidence type="ECO:0000313" key="3">
    <source>
        <dbReference type="Proteomes" id="UP001642487"/>
    </source>
</evidence>
<sequence>MKNQIAPPSVHERGFNNSIRDQMVSNNRKSLPASTGIGIVLRDSGAACRDTVSESSLVEKRAIVEGLKFASSRNCPNLIVESDSLQSINLLNEEDPELRSGLKKFCA</sequence>
<keyword evidence="3" id="KW-1185">Reference proteome</keyword>
<dbReference type="Pfam" id="PF13456">
    <property type="entry name" value="RVT_3"/>
    <property type="match status" value="1"/>
</dbReference>
<name>A0ABP0YB41_9ROSI</name>
<dbReference type="Proteomes" id="UP001642487">
    <property type="component" value="Chromosome 2"/>
</dbReference>
<dbReference type="InterPro" id="IPR044730">
    <property type="entry name" value="RNase_H-like_dom_plant"/>
</dbReference>
<gene>
    <name evidence="2" type="ORF">CITCOLO1_LOCUS7765</name>
</gene>
<proteinExistence type="predicted"/>
<dbReference type="CDD" id="cd06222">
    <property type="entry name" value="RNase_H_like"/>
    <property type="match status" value="1"/>
</dbReference>
<accession>A0ABP0YB41</accession>
<evidence type="ECO:0000259" key="1">
    <source>
        <dbReference type="Pfam" id="PF13456"/>
    </source>
</evidence>
<feature type="domain" description="RNase H type-1" evidence="1">
    <location>
        <begin position="34"/>
        <end position="104"/>
    </location>
</feature>
<protein>
    <recommendedName>
        <fullName evidence="1">RNase H type-1 domain-containing protein</fullName>
    </recommendedName>
</protein>
<organism evidence="2 3">
    <name type="scientific">Citrullus colocynthis</name>
    <name type="common">colocynth</name>
    <dbReference type="NCBI Taxonomy" id="252529"/>
    <lineage>
        <taxon>Eukaryota</taxon>
        <taxon>Viridiplantae</taxon>
        <taxon>Streptophyta</taxon>
        <taxon>Embryophyta</taxon>
        <taxon>Tracheophyta</taxon>
        <taxon>Spermatophyta</taxon>
        <taxon>Magnoliopsida</taxon>
        <taxon>eudicotyledons</taxon>
        <taxon>Gunneridae</taxon>
        <taxon>Pentapetalae</taxon>
        <taxon>rosids</taxon>
        <taxon>fabids</taxon>
        <taxon>Cucurbitales</taxon>
        <taxon>Cucurbitaceae</taxon>
        <taxon>Benincaseae</taxon>
        <taxon>Citrullus</taxon>
    </lineage>
</organism>